<feature type="compositionally biased region" description="Acidic residues" evidence="1">
    <location>
        <begin position="122"/>
        <end position="135"/>
    </location>
</feature>
<evidence type="ECO:0000313" key="2">
    <source>
        <dbReference type="EMBL" id="CAH3016801.1"/>
    </source>
</evidence>
<reference evidence="2 6" key="1">
    <citation type="submission" date="2022-05" db="EMBL/GenBank/DDBJ databases">
        <authorList>
            <consortium name="Genoscope - CEA"/>
            <person name="William W."/>
        </authorList>
    </citation>
    <scope>NUCLEOTIDE SEQUENCE [LARGE SCALE GENOMIC DNA]</scope>
</reference>
<proteinExistence type="predicted"/>
<comment type="caution">
    <text evidence="2">The sequence shown here is derived from an EMBL/GenBank/DDBJ whole genome shotgun (WGS) entry which is preliminary data.</text>
</comment>
<organism evidence="2 6">
    <name type="scientific">Porites evermanni</name>
    <dbReference type="NCBI Taxonomy" id="104178"/>
    <lineage>
        <taxon>Eukaryota</taxon>
        <taxon>Metazoa</taxon>
        <taxon>Cnidaria</taxon>
        <taxon>Anthozoa</taxon>
        <taxon>Hexacorallia</taxon>
        <taxon>Scleractinia</taxon>
        <taxon>Fungiina</taxon>
        <taxon>Poritidae</taxon>
        <taxon>Porites</taxon>
    </lineage>
</organism>
<evidence type="ECO:0000256" key="1">
    <source>
        <dbReference type="SAM" id="MobiDB-lite"/>
    </source>
</evidence>
<accession>A0ABN8LRQ4</accession>
<gene>
    <name evidence="3" type="ORF">PEVE_00002151</name>
    <name evidence="5" type="ORF">PEVE_00009542</name>
    <name evidence="2" type="ORF">PEVE_00032710</name>
    <name evidence="4" type="ORF">PEVE_00035029</name>
</gene>
<name>A0ABN8LRQ4_9CNID</name>
<dbReference type="EMBL" id="CALNXI010000048">
    <property type="protein sequence ID" value="CAH3016801.1"/>
    <property type="molecule type" value="Genomic_DNA"/>
</dbReference>
<evidence type="ECO:0008006" key="7">
    <source>
        <dbReference type="Google" id="ProtNLM"/>
    </source>
</evidence>
<evidence type="ECO:0000313" key="6">
    <source>
        <dbReference type="Proteomes" id="UP001159427"/>
    </source>
</evidence>
<dbReference type="EMBL" id="CALNXI010000538">
    <property type="protein sequence ID" value="CAH3028848.1"/>
    <property type="molecule type" value="Genomic_DNA"/>
</dbReference>
<protein>
    <recommendedName>
        <fullName evidence="7">DDE-1 domain-containing protein</fullName>
    </recommendedName>
</protein>
<feature type="non-terminal residue" evidence="2">
    <location>
        <position position="1"/>
    </location>
</feature>
<dbReference type="EMBL" id="CALNXI010001662">
    <property type="protein sequence ID" value="CAH3174393.1"/>
    <property type="molecule type" value="Genomic_DNA"/>
</dbReference>
<feature type="region of interest" description="Disordered" evidence="1">
    <location>
        <begin position="103"/>
        <end position="135"/>
    </location>
</feature>
<evidence type="ECO:0000313" key="5">
    <source>
        <dbReference type="EMBL" id="CAH3174393.1"/>
    </source>
</evidence>
<dbReference type="EMBL" id="CALNXI010000112">
    <property type="protein sequence ID" value="CAH3019301.1"/>
    <property type="molecule type" value="Genomic_DNA"/>
</dbReference>
<sequence>DEGKAVEDININIKDALFMMAKAWDSVSTKTIANCWKKAGFPGEVVEPSDDPFESDDEEAVAEDNDGLESLWERVGSYCPSVRNVDCREFALLDHELVTSKQMSEAEATEEALDVVRTDKEESQDENEDSENEDCSIMEREKVTASEANAAVRLLRNFVVSRDKAGAREKEILRYLSIMEDTFLAIDVAGRKKQSTLKDFFK</sequence>
<evidence type="ECO:0000313" key="3">
    <source>
        <dbReference type="EMBL" id="CAH3019301.1"/>
    </source>
</evidence>
<keyword evidence="6" id="KW-1185">Reference proteome</keyword>
<evidence type="ECO:0000313" key="4">
    <source>
        <dbReference type="EMBL" id="CAH3028848.1"/>
    </source>
</evidence>
<dbReference type="Proteomes" id="UP001159427">
    <property type="component" value="Unassembled WGS sequence"/>
</dbReference>